<evidence type="ECO:0000313" key="3">
    <source>
        <dbReference type="Proteomes" id="UP000078476"/>
    </source>
</evidence>
<dbReference type="Gene3D" id="3.90.550.10">
    <property type="entry name" value="Spore Coat Polysaccharide Biosynthesis Protein SpsA, Chain A"/>
    <property type="match status" value="1"/>
</dbReference>
<dbReference type="InterPro" id="IPR050256">
    <property type="entry name" value="Glycosyltransferase_2"/>
</dbReference>
<organism evidence="2 3">
    <name type="scientific">Methylomonas lenta</name>
    <dbReference type="NCBI Taxonomy" id="980561"/>
    <lineage>
        <taxon>Bacteria</taxon>
        <taxon>Pseudomonadati</taxon>
        <taxon>Pseudomonadota</taxon>
        <taxon>Gammaproteobacteria</taxon>
        <taxon>Methylococcales</taxon>
        <taxon>Methylococcaceae</taxon>
        <taxon>Methylomonas</taxon>
    </lineage>
</organism>
<accession>A0A177NT68</accession>
<keyword evidence="1" id="KW-0812">Transmembrane</keyword>
<feature type="transmembrane region" description="Helical" evidence="1">
    <location>
        <begin position="358"/>
        <end position="381"/>
    </location>
</feature>
<keyword evidence="1" id="KW-1133">Transmembrane helix</keyword>
<dbReference type="Pfam" id="PF13641">
    <property type="entry name" value="Glyco_tranf_2_3"/>
    <property type="match status" value="1"/>
</dbReference>
<dbReference type="InterPro" id="IPR029044">
    <property type="entry name" value="Nucleotide-diphossugar_trans"/>
</dbReference>
<keyword evidence="1" id="KW-0472">Membrane</keyword>
<dbReference type="RefSeq" id="WP_066976713.1">
    <property type="nucleotide sequence ID" value="NZ_LUUI01000016.1"/>
</dbReference>
<dbReference type="CDD" id="cd06438">
    <property type="entry name" value="EpsO_like"/>
    <property type="match status" value="1"/>
</dbReference>
<comment type="caution">
    <text evidence="2">The sequence shown here is derived from an EMBL/GenBank/DDBJ whole genome shotgun (WGS) entry which is preliminary data.</text>
</comment>
<dbReference type="PANTHER" id="PTHR48090:SF6">
    <property type="entry name" value="SLR5056 PROTEIN"/>
    <property type="match status" value="1"/>
</dbReference>
<feature type="transmembrane region" description="Helical" evidence="1">
    <location>
        <begin position="304"/>
        <end position="324"/>
    </location>
</feature>
<dbReference type="EMBL" id="LUUI01000016">
    <property type="protein sequence ID" value="OAI21236.1"/>
    <property type="molecule type" value="Genomic_DNA"/>
</dbReference>
<evidence type="ECO:0000313" key="2">
    <source>
        <dbReference type="EMBL" id="OAI21236.1"/>
    </source>
</evidence>
<evidence type="ECO:0008006" key="4">
    <source>
        <dbReference type="Google" id="ProtNLM"/>
    </source>
</evidence>
<proteinExistence type="predicted"/>
<dbReference type="OrthoDB" id="9797391at2"/>
<name>A0A177NT68_9GAMM</name>
<evidence type="ECO:0000256" key="1">
    <source>
        <dbReference type="SAM" id="Phobius"/>
    </source>
</evidence>
<dbReference type="AlphaFoldDB" id="A0A177NT68"/>
<dbReference type="SUPFAM" id="SSF53448">
    <property type="entry name" value="Nucleotide-diphospho-sugar transferases"/>
    <property type="match status" value="1"/>
</dbReference>
<dbReference type="STRING" id="980561.A1359_19645"/>
<feature type="transmembrane region" description="Helical" evidence="1">
    <location>
        <begin position="331"/>
        <end position="352"/>
    </location>
</feature>
<reference evidence="2 3" key="1">
    <citation type="submission" date="2016-03" db="EMBL/GenBank/DDBJ databases">
        <authorList>
            <person name="Ploux O."/>
        </authorList>
    </citation>
    <scope>NUCLEOTIDE SEQUENCE [LARGE SCALE GENOMIC DNA]</scope>
    <source>
        <strain evidence="2 3">R-45370</strain>
    </source>
</reference>
<gene>
    <name evidence="2" type="ORF">A1359_19645</name>
</gene>
<protein>
    <recommendedName>
        <fullName evidence="4">Glycosyl transferase</fullName>
    </recommendedName>
</protein>
<keyword evidence="3" id="KW-1185">Reference proteome</keyword>
<dbReference type="Proteomes" id="UP000078476">
    <property type="component" value="Unassembled WGS sequence"/>
</dbReference>
<dbReference type="PANTHER" id="PTHR48090">
    <property type="entry name" value="UNDECAPRENYL-PHOSPHATE 4-DEOXY-4-FORMAMIDO-L-ARABINOSE TRANSFERASE-RELATED"/>
    <property type="match status" value="1"/>
</dbReference>
<sequence length="392" mass="43037">MDFINTLLIVFTGLLAIPTLFFGMQVLLASGVTKRKIQPVGPRSSVAVLMPAHNEAQVIVDTLHSIIPQLGENDCLLVVADNCTDKTAALAKASRAKVIERQHETHRGKGYALDFGLQFLAQNNPPEVVIIIDADCQVSPTCIDTLARQAQSENRPVQALYLMQAPTNKSITQAIAEFAWLVKNQVRPLGLKRLDLPCQLMGTGMAFPWALLNQADLAHGNMVEDMKLGIDLALQGFPPEFCPDALVTSEFPTSEPVTSKQRTRWEHGHLATIFSETPRLLKAAIQRRDSHLLAMALDLSVPPLSVLGLALLAMFGMASVLAIATGSAISFYWVAGLNSIFAVAALAAWYTFGRKVLAFKALCVVPFYMLRKIPLYLAFVFKRQQGWVKTER</sequence>